<keyword evidence="3" id="KW-1185">Reference proteome</keyword>
<accession>A0ABP0BXU6</accession>
<sequence>MNEANDYISDDGIEGGDVPPGAFDGPDKNESGEAASQRFVDRKCLRTLQLVGLPESATLADVAAVVRGGLLVELYIRPQDRAGIVSFAREPDAKAFFDHVKRRDLYIKNKRIEARWSERQFTLLGHVSHKINNGATRNLVIRQCNPRITEASVREDLDHIYNLIVISVTFANGDCHISTNSVHNAMFARSCLMSRM</sequence>
<dbReference type="EMBL" id="CAWUHD010000055">
    <property type="protein sequence ID" value="CAK7224544.1"/>
    <property type="molecule type" value="Genomic_DNA"/>
</dbReference>
<proteinExistence type="predicted"/>
<dbReference type="Proteomes" id="UP001642482">
    <property type="component" value="Unassembled WGS sequence"/>
</dbReference>
<evidence type="ECO:0000313" key="2">
    <source>
        <dbReference type="EMBL" id="CAK7224544.1"/>
    </source>
</evidence>
<dbReference type="CDD" id="cd12261">
    <property type="entry name" value="RRM1_3_MRN1"/>
    <property type="match status" value="1"/>
</dbReference>
<reference evidence="2 3" key="1">
    <citation type="submission" date="2024-01" db="EMBL/GenBank/DDBJ databases">
        <authorList>
            <person name="Allen C."/>
            <person name="Tagirdzhanova G."/>
        </authorList>
    </citation>
    <scope>NUCLEOTIDE SEQUENCE [LARGE SCALE GENOMIC DNA]</scope>
</reference>
<comment type="caution">
    <text evidence="2">The sequence shown here is derived from an EMBL/GenBank/DDBJ whole genome shotgun (WGS) entry which is preliminary data.</text>
</comment>
<evidence type="ECO:0000313" key="3">
    <source>
        <dbReference type="Proteomes" id="UP001642482"/>
    </source>
</evidence>
<gene>
    <name evidence="2" type="ORF">SEUCBS140593_005605</name>
</gene>
<protein>
    <recommendedName>
        <fullName evidence="4">RRM domain-containing protein</fullName>
    </recommendedName>
</protein>
<feature type="region of interest" description="Disordered" evidence="1">
    <location>
        <begin position="1"/>
        <end position="36"/>
    </location>
</feature>
<evidence type="ECO:0000256" key="1">
    <source>
        <dbReference type="SAM" id="MobiDB-lite"/>
    </source>
</evidence>
<name>A0ABP0BXU6_9PEZI</name>
<organism evidence="2 3">
    <name type="scientific">Sporothrix eucalyptigena</name>
    <dbReference type="NCBI Taxonomy" id="1812306"/>
    <lineage>
        <taxon>Eukaryota</taxon>
        <taxon>Fungi</taxon>
        <taxon>Dikarya</taxon>
        <taxon>Ascomycota</taxon>
        <taxon>Pezizomycotina</taxon>
        <taxon>Sordariomycetes</taxon>
        <taxon>Sordariomycetidae</taxon>
        <taxon>Ophiostomatales</taxon>
        <taxon>Ophiostomataceae</taxon>
        <taxon>Sporothrix</taxon>
    </lineage>
</organism>
<dbReference type="SUPFAM" id="SSF54928">
    <property type="entry name" value="RNA-binding domain, RBD"/>
    <property type="match status" value="1"/>
</dbReference>
<evidence type="ECO:0008006" key="4">
    <source>
        <dbReference type="Google" id="ProtNLM"/>
    </source>
</evidence>
<dbReference type="InterPro" id="IPR035979">
    <property type="entry name" value="RBD_domain_sf"/>
</dbReference>